<name>A0A0R3QSH1_9BILA</name>
<reference evidence="3" key="1">
    <citation type="submission" date="2017-02" db="UniProtKB">
        <authorList>
            <consortium name="WormBaseParasite"/>
        </authorList>
    </citation>
    <scope>IDENTIFICATION</scope>
</reference>
<reference evidence="1 2" key="2">
    <citation type="submission" date="2018-11" db="EMBL/GenBank/DDBJ databases">
        <authorList>
            <consortium name="Pathogen Informatics"/>
        </authorList>
    </citation>
    <scope>NUCLEOTIDE SEQUENCE [LARGE SCALE GENOMIC DNA]</scope>
</reference>
<dbReference type="EMBL" id="UZAG01016556">
    <property type="protein sequence ID" value="VDO29153.1"/>
    <property type="molecule type" value="Genomic_DNA"/>
</dbReference>
<gene>
    <name evidence="1" type="ORF">BTMF_LOCUS8707</name>
</gene>
<protein>
    <submittedName>
        <fullName evidence="3">Secreted protein</fullName>
    </submittedName>
</protein>
<proteinExistence type="predicted"/>
<evidence type="ECO:0000313" key="2">
    <source>
        <dbReference type="Proteomes" id="UP000280834"/>
    </source>
</evidence>
<dbReference type="WBParaSite" id="BTMF_0001067301-mRNA-1">
    <property type="protein sequence ID" value="BTMF_0001067301-mRNA-1"/>
    <property type="gene ID" value="BTMF_0001067301"/>
</dbReference>
<dbReference type="Proteomes" id="UP000280834">
    <property type="component" value="Unassembled WGS sequence"/>
</dbReference>
<evidence type="ECO:0000313" key="1">
    <source>
        <dbReference type="EMBL" id="VDO29153.1"/>
    </source>
</evidence>
<evidence type="ECO:0000313" key="3">
    <source>
        <dbReference type="WBParaSite" id="BTMF_0001067301-mRNA-1"/>
    </source>
</evidence>
<organism evidence="3">
    <name type="scientific">Brugia timori</name>
    <dbReference type="NCBI Taxonomy" id="42155"/>
    <lineage>
        <taxon>Eukaryota</taxon>
        <taxon>Metazoa</taxon>
        <taxon>Ecdysozoa</taxon>
        <taxon>Nematoda</taxon>
        <taxon>Chromadorea</taxon>
        <taxon>Rhabditida</taxon>
        <taxon>Spirurina</taxon>
        <taxon>Spiruromorpha</taxon>
        <taxon>Filarioidea</taxon>
        <taxon>Onchocercidae</taxon>
        <taxon>Brugia</taxon>
    </lineage>
</organism>
<keyword evidence="2" id="KW-1185">Reference proteome</keyword>
<dbReference type="AlphaFoldDB" id="A0A0R3QSH1"/>
<sequence>MYPERVFNYGVLGILGINGVTWAGRGACSVSFSCRGLCGCGTCGSHAYVTCVVHAREWYCSVGVKSYTMSKIPRDTLFECVNEV</sequence>
<accession>A0A0R3QSH1</accession>